<comment type="caution">
    <text evidence="2">The sequence shown here is derived from an EMBL/GenBank/DDBJ whole genome shotgun (WGS) entry which is preliminary data.</text>
</comment>
<protein>
    <submittedName>
        <fullName evidence="2">Uncharacterized protein</fullName>
    </submittedName>
</protein>
<organism evidence="2">
    <name type="scientific">bioreactor metagenome</name>
    <dbReference type="NCBI Taxonomy" id="1076179"/>
    <lineage>
        <taxon>unclassified sequences</taxon>
        <taxon>metagenomes</taxon>
        <taxon>ecological metagenomes</taxon>
    </lineage>
</organism>
<accession>A0A645AYC3</accession>
<dbReference type="AlphaFoldDB" id="A0A645AYC3"/>
<gene>
    <name evidence="2" type="ORF">SDC9_105076</name>
</gene>
<proteinExistence type="predicted"/>
<name>A0A645AYC3_9ZZZZ</name>
<feature type="region of interest" description="Disordered" evidence="1">
    <location>
        <begin position="222"/>
        <end position="245"/>
    </location>
</feature>
<sequence length="295" mass="32764">MKWLCIESRVHPLLEVFDSLLPPGHRGDHRNSEESGQFFHVYGDPLFRRRVHHVQGQDKGRAGLQHLDSQVEASLEVRSVGHDDGQVGPAPEKEIRRDLLVEGGGAETVYPREVHHLHLAVAHPEAAFLPLHGDAGPVAHVLVRPRQGVEQARLARIGVSREGYRVAHHLHPPLQPAQPFGRTNTAFASSTLRLSSYPLNHTDTGSLRGAFRSTRISVPGTSPISRIRRFSPPSPPIFETTPPSPTARELSVFSVTVPQHPPKAPIVPPPISLMFNISNFSFPLKKRTSRFFFRP</sequence>
<evidence type="ECO:0000313" key="2">
    <source>
        <dbReference type="EMBL" id="MPM58245.1"/>
    </source>
</evidence>
<reference evidence="2" key="1">
    <citation type="submission" date="2019-08" db="EMBL/GenBank/DDBJ databases">
        <authorList>
            <person name="Kucharzyk K."/>
            <person name="Murdoch R.W."/>
            <person name="Higgins S."/>
            <person name="Loffler F."/>
        </authorList>
    </citation>
    <scope>NUCLEOTIDE SEQUENCE</scope>
</reference>
<evidence type="ECO:0000256" key="1">
    <source>
        <dbReference type="SAM" id="MobiDB-lite"/>
    </source>
</evidence>
<dbReference type="EMBL" id="VSSQ01016667">
    <property type="protein sequence ID" value="MPM58245.1"/>
    <property type="molecule type" value="Genomic_DNA"/>
</dbReference>